<gene>
    <name evidence="1" type="ORF">N0B48_14705</name>
</gene>
<name>A0ABT2IXC5_9FLAO</name>
<sequence>MKILFHENELNYRGTSIALYDYADFNERYLGNESLIVYDKTSTTNHPLGIEKFSKRFNVIGYSDFKEVDDLINKNNIDLFYAIKNGDIDHIETKECKTCIHSVFKHFEPHGDVYAYVSEWLSHEMTGSKYPFVPHMVNFEEGTNQDLRKDLNIPPHAKVFGYYGGHASFNILFAQQTIEKIASKYKDVYFIFMGVDSFVKKRWWKSAPSNIIFLPPSSDIIMKQKFINTCNALLHARERGETFGITVAEFAIKGKPVVAFADPPEKAHISHLGDQAYYYRNEKELRDILLEADLSVSAEELFRKFLPHPVMDTFKEVFID</sequence>
<reference evidence="1 2" key="1">
    <citation type="submission" date="2022-09" db="EMBL/GenBank/DDBJ databases">
        <title>Chryseobacterium oleae sp.nov., isolated from the inter-root soil of Pyrola calliantha H. Andr. in Tibet.</title>
        <authorList>
            <person name="Li Z."/>
        </authorList>
    </citation>
    <scope>NUCLEOTIDE SEQUENCE [LARGE SCALE GENOMIC DNA]</scope>
    <source>
        <strain evidence="2">pc1-10</strain>
    </source>
</reference>
<comment type="caution">
    <text evidence="1">The sequence shown here is derived from an EMBL/GenBank/DDBJ whole genome shotgun (WGS) entry which is preliminary data.</text>
</comment>
<keyword evidence="2" id="KW-1185">Reference proteome</keyword>
<dbReference type="SUPFAM" id="SSF53756">
    <property type="entry name" value="UDP-Glycosyltransferase/glycogen phosphorylase"/>
    <property type="match status" value="1"/>
</dbReference>
<dbReference type="Proteomes" id="UP001525566">
    <property type="component" value="Unassembled WGS sequence"/>
</dbReference>
<evidence type="ECO:0000313" key="1">
    <source>
        <dbReference type="EMBL" id="MCT2563141.1"/>
    </source>
</evidence>
<organism evidence="1 2">
    <name type="scientific">Chryseobacterium herbae</name>
    <dbReference type="NCBI Taxonomy" id="2976476"/>
    <lineage>
        <taxon>Bacteria</taxon>
        <taxon>Pseudomonadati</taxon>
        <taxon>Bacteroidota</taxon>
        <taxon>Flavobacteriia</taxon>
        <taxon>Flavobacteriales</taxon>
        <taxon>Weeksellaceae</taxon>
        <taxon>Chryseobacterium group</taxon>
        <taxon>Chryseobacterium</taxon>
    </lineage>
</organism>
<dbReference type="EMBL" id="JAOAMU010000004">
    <property type="protein sequence ID" value="MCT2563141.1"/>
    <property type="molecule type" value="Genomic_DNA"/>
</dbReference>
<dbReference type="RefSeq" id="WP_259839511.1">
    <property type="nucleotide sequence ID" value="NZ_JAOAMU010000004.1"/>
</dbReference>
<proteinExistence type="predicted"/>
<evidence type="ECO:0000313" key="2">
    <source>
        <dbReference type="Proteomes" id="UP001525566"/>
    </source>
</evidence>
<dbReference type="Gene3D" id="3.40.50.2000">
    <property type="entry name" value="Glycogen Phosphorylase B"/>
    <property type="match status" value="1"/>
</dbReference>
<accession>A0ABT2IXC5</accession>
<protein>
    <submittedName>
        <fullName evidence="1">Uncharacterized protein</fullName>
    </submittedName>
</protein>